<dbReference type="KEGG" id="saci:Sinac_6913"/>
<proteinExistence type="predicted"/>
<evidence type="ECO:0000256" key="2">
    <source>
        <dbReference type="SAM" id="Phobius"/>
    </source>
</evidence>
<protein>
    <submittedName>
        <fullName evidence="3">Uncharacterized protein</fullName>
    </submittedName>
</protein>
<keyword evidence="4" id="KW-1185">Reference proteome</keyword>
<dbReference type="SUPFAM" id="SSF82171">
    <property type="entry name" value="DPP6 N-terminal domain-like"/>
    <property type="match status" value="1"/>
</dbReference>
<dbReference type="STRING" id="886293.Sinac_6913"/>
<feature type="compositionally biased region" description="Polar residues" evidence="1">
    <location>
        <begin position="1"/>
        <end position="23"/>
    </location>
</feature>
<name>L0DNM3_SINAD</name>
<keyword evidence="2" id="KW-1133">Transmembrane helix</keyword>
<feature type="transmembrane region" description="Helical" evidence="2">
    <location>
        <begin position="37"/>
        <end position="57"/>
    </location>
</feature>
<dbReference type="Proteomes" id="UP000010798">
    <property type="component" value="Chromosome"/>
</dbReference>
<evidence type="ECO:0000313" key="3">
    <source>
        <dbReference type="EMBL" id="AGA30969.1"/>
    </source>
</evidence>
<accession>L0DNM3</accession>
<evidence type="ECO:0000256" key="1">
    <source>
        <dbReference type="SAM" id="MobiDB-lite"/>
    </source>
</evidence>
<sequence>MSGNPSDTFSASGQSARSFSPSGGSPWRLALRLPSTLLNYLLVVAVIGLIVAAVRLGRADGGPRRSRLEAAPRCRVVSHQVLIDPTSHQYISLLNAETGEIERVSVGEPDTFAYSVCSPWRDGLNRMHLVAQWRGYDVNGCWTAGLARYALPGGEVLDRLPLEVPASGPPCWSPDLSATILFAGTDGRLYRHSFGHNGDSNRSRVDGLLPRPLTWKISPPLGVAILRVLDPTWPIEPSLERTLLVSMAVREDRADTSGPELPQLWWLRLSADGWAIEAAGRLVRPALERRGEPIQEERLARISATPDGGLALAYLVRRQGHTDLELRLAPVTVDEETGGLRVDESDVIELTDGLACSPPIFSEDGRWVYVTVKADLAEVQAEAPLRVHRFSVVDSLASPPLAVHPCSSLGFAPHEWEPECTEAVRGCEACGEAETSPRWSVGPAASQPSRECE</sequence>
<dbReference type="HOGENOM" id="CLU_758401_0_0_0"/>
<gene>
    <name evidence="3" type="ordered locus">Sinac_6913</name>
</gene>
<keyword evidence="2" id="KW-0472">Membrane</keyword>
<dbReference type="eggNOG" id="ENOG502ZK6M">
    <property type="taxonomic scope" value="Bacteria"/>
</dbReference>
<feature type="region of interest" description="Disordered" evidence="1">
    <location>
        <begin position="434"/>
        <end position="453"/>
    </location>
</feature>
<organism evidence="3 4">
    <name type="scientific">Singulisphaera acidiphila (strain ATCC BAA-1392 / DSM 18658 / VKM B-2454 / MOB10)</name>
    <dbReference type="NCBI Taxonomy" id="886293"/>
    <lineage>
        <taxon>Bacteria</taxon>
        <taxon>Pseudomonadati</taxon>
        <taxon>Planctomycetota</taxon>
        <taxon>Planctomycetia</taxon>
        <taxon>Isosphaerales</taxon>
        <taxon>Isosphaeraceae</taxon>
        <taxon>Singulisphaera</taxon>
    </lineage>
</organism>
<evidence type="ECO:0000313" key="4">
    <source>
        <dbReference type="Proteomes" id="UP000010798"/>
    </source>
</evidence>
<dbReference type="EMBL" id="CP003364">
    <property type="protein sequence ID" value="AGA30969.1"/>
    <property type="molecule type" value="Genomic_DNA"/>
</dbReference>
<reference evidence="3 4" key="1">
    <citation type="submission" date="2012-02" db="EMBL/GenBank/DDBJ databases">
        <title>Complete sequence of chromosome of Singulisphaera acidiphila DSM 18658.</title>
        <authorList>
            <consortium name="US DOE Joint Genome Institute (JGI-PGF)"/>
            <person name="Lucas S."/>
            <person name="Copeland A."/>
            <person name="Lapidus A."/>
            <person name="Glavina del Rio T."/>
            <person name="Dalin E."/>
            <person name="Tice H."/>
            <person name="Bruce D."/>
            <person name="Goodwin L."/>
            <person name="Pitluck S."/>
            <person name="Peters L."/>
            <person name="Ovchinnikova G."/>
            <person name="Chertkov O."/>
            <person name="Kyrpides N."/>
            <person name="Mavromatis K."/>
            <person name="Ivanova N."/>
            <person name="Brettin T."/>
            <person name="Detter J.C."/>
            <person name="Han C."/>
            <person name="Larimer F."/>
            <person name="Land M."/>
            <person name="Hauser L."/>
            <person name="Markowitz V."/>
            <person name="Cheng J.-F."/>
            <person name="Hugenholtz P."/>
            <person name="Woyke T."/>
            <person name="Wu D."/>
            <person name="Tindall B."/>
            <person name="Pomrenke H."/>
            <person name="Brambilla E."/>
            <person name="Klenk H.-P."/>
            <person name="Eisen J.A."/>
        </authorList>
    </citation>
    <scope>NUCLEOTIDE SEQUENCE [LARGE SCALE GENOMIC DNA]</scope>
    <source>
        <strain evidence="4">ATCC BAA-1392 / DSM 18658 / VKM B-2454 / MOB10</strain>
    </source>
</reference>
<feature type="region of interest" description="Disordered" evidence="1">
    <location>
        <begin position="1"/>
        <end position="24"/>
    </location>
</feature>
<keyword evidence="2" id="KW-0812">Transmembrane</keyword>
<dbReference type="AlphaFoldDB" id="L0DNM3"/>